<dbReference type="FunFam" id="3.30.70.940:FF:000002">
    <property type="entry name" value="Transcription termination/antitermination protein NusG"/>
    <property type="match status" value="1"/>
</dbReference>
<organism evidence="12">
    <name type="scientific">freshwater metagenome</name>
    <dbReference type="NCBI Taxonomy" id="449393"/>
    <lineage>
        <taxon>unclassified sequences</taxon>
        <taxon>metagenomes</taxon>
        <taxon>ecological metagenomes</taxon>
    </lineage>
</organism>
<evidence type="ECO:0000313" key="9">
    <source>
        <dbReference type="EMBL" id="CAB4718484.1"/>
    </source>
</evidence>
<dbReference type="HAMAP" id="MF_00948">
    <property type="entry name" value="NusG"/>
    <property type="match status" value="1"/>
</dbReference>
<dbReference type="GO" id="GO:0031564">
    <property type="term" value="P:transcription antitermination"/>
    <property type="evidence" value="ECO:0007669"/>
    <property type="project" value="UniProtKB-KW"/>
</dbReference>
<dbReference type="EMBL" id="CAESAI010000010">
    <property type="protein sequence ID" value="CAB4336234.1"/>
    <property type="molecule type" value="Genomic_DNA"/>
</dbReference>
<evidence type="ECO:0000313" key="10">
    <source>
        <dbReference type="EMBL" id="CAB4756844.1"/>
    </source>
</evidence>
<keyword evidence="3" id="KW-0805">Transcription regulation</keyword>
<dbReference type="FunFam" id="2.30.30.30:FF:000002">
    <property type="entry name" value="Transcription termination/antitermination factor NusG"/>
    <property type="match status" value="1"/>
</dbReference>
<dbReference type="GO" id="GO:0006353">
    <property type="term" value="P:DNA-templated transcription termination"/>
    <property type="evidence" value="ECO:0007669"/>
    <property type="project" value="UniProtKB-KW"/>
</dbReference>
<reference evidence="12" key="1">
    <citation type="submission" date="2020-05" db="EMBL/GenBank/DDBJ databases">
        <authorList>
            <person name="Chiriac C."/>
            <person name="Salcher M."/>
            <person name="Ghai R."/>
            <person name="Kavagutti S V."/>
        </authorList>
    </citation>
    <scope>NUCLEOTIDE SEQUENCE</scope>
</reference>
<dbReference type="EMBL" id="CAESAD010000006">
    <property type="protein sequence ID" value="CAB4341107.1"/>
    <property type="molecule type" value="Genomic_DNA"/>
</dbReference>
<dbReference type="PRINTS" id="PR00338">
    <property type="entry name" value="NUSGTNSCPFCT"/>
</dbReference>
<keyword evidence="4" id="KW-0804">Transcription</keyword>
<dbReference type="Gene3D" id="3.30.70.940">
    <property type="entry name" value="NusG, N-terminal domain"/>
    <property type="match status" value="1"/>
</dbReference>
<dbReference type="Gene3D" id="2.30.30.30">
    <property type="match status" value="1"/>
</dbReference>
<dbReference type="InterPro" id="IPR006645">
    <property type="entry name" value="NGN-like_dom"/>
</dbReference>
<gene>
    <name evidence="9" type="ORF">UFOPK2648_01292</name>
    <name evidence="10" type="ORF">UFOPK2824_00990</name>
    <name evidence="11" type="ORF">UFOPK3278_00924</name>
    <name evidence="7" type="ORF">UFOPK3406_00612</name>
    <name evidence="8" type="ORF">UFOPK3925_00998</name>
    <name evidence="12" type="ORF">UFOPK4097_00968</name>
</gene>
<dbReference type="EMBL" id="CAFBPK010000014">
    <property type="protein sequence ID" value="CAB5021538.1"/>
    <property type="molecule type" value="Genomic_DNA"/>
</dbReference>
<dbReference type="InterPro" id="IPR005824">
    <property type="entry name" value="KOW"/>
</dbReference>
<dbReference type="CDD" id="cd09891">
    <property type="entry name" value="NGN_Bact_1"/>
    <property type="match status" value="1"/>
</dbReference>
<dbReference type="EMBL" id="CAEZZD010000171">
    <property type="protein sequence ID" value="CAB4756844.1"/>
    <property type="molecule type" value="Genomic_DNA"/>
</dbReference>
<evidence type="ECO:0000256" key="1">
    <source>
        <dbReference type="ARBA" id="ARBA00022472"/>
    </source>
</evidence>
<dbReference type="InterPro" id="IPR001062">
    <property type="entry name" value="Transcrpt_antiterm_NusG"/>
</dbReference>
<dbReference type="EMBL" id="CAFBIX010000036">
    <property type="protein sequence ID" value="CAB4848937.1"/>
    <property type="molecule type" value="Genomic_DNA"/>
</dbReference>
<dbReference type="Pfam" id="PF02357">
    <property type="entry name" value="NusG"/>
    <property type="match status" value="1"/>
</dbReference>
<dbReference type="PANTHER" id="PTHR30265">
    <property type="entry name" value="RHO-INTERACTING TRANSCRIPTION TERMINATION FACTOR NUSG"/>
    <property type="match status" value="1"/>
</dbReference>
<dbReference type="SUPFAM" id="SSF50104">
    <property type="entry name" value="Translation proteins SH3-like domain"/>
    <property type="match status" value="1"/>
</dbReference>
<feature type="domain" description="NusG-like N-terminal" evidence="5">
    <location>
        <begin position="118"/>
        <end position="226"/>
    </location>
</feature>
<dbReference type="SUPFAM" id="SSF82679">
    <property type="entry name" value="N-utilization substance G protein NusG, N-terminal domain"/>
    <property type="match status" value="1"/>
</dbReference>
<evidence type="ECO:0000256" key="4">
    <source>
        <dbReference type="ARBA" id="ARBA00023163"/>
    </source>
</evidence>
<evidence type="ECO:0000313" key="11">
    <source>
        <dbReference type="EMBL" id="CAB4848937.1"/>
    </source>
</evidence>
<dbReference type="PROSITE" id="PS01014">
    <property type="entry name" value="NUSG"/>
    <property type="match status" value="1"/>
</dbReference>
<dbReference type="InterPro" id="IPR036735">
    <property type="entry name" value="NGN_dom_sf"/>
</dbReference>
<evidence type="ECO:0000313" key="12">
    <source>
        <dbReference type="EMBL" id="CAB5021538.1"/>
    </source>
</evidence>
<dbReference type="GO" id="GO:0032784">
    <property type="term" value="P:regulation of DNA-templated transcription elongation"/>
    <property type="evidence" value="ECO:0007669"/>
    <property type="project" value="InterPro"/>
</dbReference>
<feature type="domain" description="KOW" evidence="6">
    <location>
        <begin position="257"/>
        <end position="284"/>
    </location>
</feature>
<evidence type="ECO:0000259" key="5">
    <source>
        <dbReference type="SMART" id="SM00738"/>
    </source>
</evidence>
<dbReference type="GO" id="GO:0005829">
    <property type="term" value="C:cytosol"/>
    <property type="evidence" value="ECO:0007669"/>
    <property type="project" value="TreeGrafter"/>
</dbReference>
<dbReference type="InterPro" id="IPR015869">
    <property type="entry name" value="Transcrpt_antiterm_NusG_bac_CS"/>
</dbReference>
<dbReference type="NCBIfam" id="TIGR00922">
    <property type="entry name" value="nusG"/>
    <property type="match status" value="1"/>
</dbReference>
<keyword evidence="1" id="KW-0806">Transcription termination</keyword>
<dbReference type="SMART" id="SM00738">
    <property type="entry name" value="NGN"/>
    <property type="match status" value="1"/>
</dbReference>
<accession>A0A6J7QUY4</accession>
<keyword evidence="2" id="KW-0889">Transcription antitermination</keyword>
<dbReference type="InterPro" id="IPR047050">
    <property type="entry name" value="NGN"/>
</dbReference>
<proteinExistence type="inferred from homology"/>
<evidence type="ECO:0000256" key="2">
    <source>
        <dbReference type="ARBA" id="ARBA00022814"/>
    </source>
</evidence>
<evidence type="ECO:0000313" key="8">
    <source>
        <dbReference type="EMBL" id="CAB4341107.1"/>
    </source>
</evidence>
<dbReference type="GO" id="GO:0006354">
    <property type="term" value="P:DNA-templated transcription elongation"/>
    <property type="evidence" value="ECO:0007669"/>
    <property type="project" value="InterPro"/>
</dbReference>
<dbReference type="PANTHER" id="PTHR30265:SF2">
    <property type="entry name" value="TRANSCRIPTION TERMINATION_ANTITERMINATION PROTEIN NUSG"/>
    <property type="match status" value="1"/>
</dbReference>
<dbReference type="EMBL" id="CAEZYC010000103">
    <property type="protein sequence ID" value="CAB4718484.1"/>
    <property type="molecule type" value="Genomic_DNA"/>
</dbReference>
<evidence type="ECO:0000259" key="6">
    <source>
        <dbReference type="SMART" id="SM00739"/>
    </source>
</evidence>
<dbReference type="InterPro" id="IPR014722">
    <property type="entry name" value="Rib_uL2_dom2"/>
</dbReference>
<protein>
    <submittedName>
        <fullName evidence="12">Unannotated protein</fullName>
    </submittedName>
</protein>
<evidence type="ECO:0000256" key="3">
    <source>
        <dbReference type="ARBA" id="ARBA00023015"/>
    </source>
</evidence>
<name>A0A6J7QUY4_9ZZZZ</name>
<dbReference type="SMART" id="SM00739">
    <property type="entry name" value="KOW"/>
    <property type="match status" value="1"/>
</dbReference>
<dbReference type="InterPro" id="IPR043425">
    <property type="entry name" value="NusG-like"/>
</dbReference>
<dbReference type="InterPro" id="IPR008991">
    <property type="entry name" value="Translation_prot_SH3-like_sf"/>
</dbReference>
<sequence>MSESPFLEAVAPQADDAMSSIAVDMPVSNEEAIEATDIAYDGAVDVDIDGEVSTTSADENFDLSGAVEAELAPDTEVETEDPEAEVEPEVVVAETATEEPSEDEDPVAAFRARLESQIGDWFVIHSYAGFENRVKQNLETRSVSLNMEDYIYEVNVPTEEVTEIKNGVRKQVKRNKFPGYVLVRMDLTDESWGVVRHTPGVTGFVGQGHNPAPLSMDEAFDMLRPTQQKAIASVATAAAASASEKGTGASGAKIDIDLNIGDSVTVVDGPFATLHATISEINLDAQKVVGLVEIFGRETPVELGFNQIHKN</sequence>
<evidence type="ECO:0000313" key="7">
    <source>
        <dbReference type="EMBL" id="CAB4336234.1"/>
    </source>
</evidence>
<dbReference type="AlphaFoldDB" id="A0A6J7QUY4"/>
<dbReference type="CDD" id="cd06091">
    <property type="entry name" value="KOW_NusG"/>
    <property type="match status" value="1"/>
</dbReference>